<evidence type="ECO:0000256" key="5">
    <source>
        <dbReference type="ARBA" id="ARBA00022989"/>
    </source>
</evidence>
<feature type="transmembrane region" description="Helical" evidence="9">
    <location>
        <begin position="341"/>
        <end position="362"/>
    </location>
</feature>
<accession>A0ABP6TB52</accession>
<dbReference type="Gene3D" id="3.40.50.1110">
    <property type="entry name" value="SGNH hydrolase"/>
    <property type="match status" value="1"/>
</dbReference>
<evidence type="ECO:0000256" key="3">
    <source>
        <dbReference type="ARBA" id="ARBA00022679"/>
    </source>
</evidence>
<keyword evidence="5 9" id="KW-1133">Transmembrane helix</keyword>
<feature type="domain" description="Acyltransferase 3" evidence="10">
    <location>
        <begin position="123"/>
        <end position="452"/>
    </location>
</feature>
<evidence type="ECO:0000256" key="8">
    <source>
        <dbReference type="SAM" id="MobiDB-lite"/>
    </source>
</evidence>
<dbReference type="PANTHER" id="PTHR23028">
    <property type="entry name" value="ACETYLTRANSFERASE"/>
    <property type="match status" value="1"/>
</dbReference>
<dbReference type="InterPro" id="IPR050879">
    <property type="entry name" value="Acyltransferase_3"/>
</dbReference>
<evidence type="ECO:0000256" key="1">
    <source>
        <dbReference type="ARBA" id="ARBA00004651"/>
    </source>
</evidence>
<keyword evidence="13" id="KW-1185">Reference proteome</keyword>
<feature type="transmembrane region" description="Helical" evidence="9">
    <location>
        <begin position="283"/>
        <end position="303"/>
    </location>
</feature>
<evidence type="ECO:0000256" key="7">
    <source>
        <dbReference type="ARBA" id="ARBA00023315"/>
    </source>
</evidence>
<dbReference type="EMBL" id="BAAAYN010000064">
    <property type="protein sequence ID" value="GAA3397215.1"/>
    <property type="molecule type" value="Genomic_DNA"/>
</dbReference>
<feature type="transmembrane region" description="Helical" evidence="9">
    <location>
        <begin position="438"/>
        <end position="456"/>
    </location>
</feature>
<evidence type="ECO:0000256" key="9">
    <source>
        <dbReference type="SAM" id="Phobius"/>
    </source>
</evidence>
<feature type="transmembrane region" description="Helical" evidence="9">
    <location>
        <begin position="477"/>
        <end position="498"/>
    </location>
</feature>
<name>A0ABP6TB52_9ACTN</name>
<evidence type="ECO:0000259" key="11">
    <source>
        <dbReference type="Pfam" id="PF19040"/>
    </source>
</evidence>
<evidence type="ECO:0000313" key="12">
    <source>
        <dbReference type="EMBL" id="GAA3397215.1"/>
    </source>
</evidence>
<feature type="domain" description="SGNH" evidence="11">
    <location>
        <begin position="518"/>
        <end position="739"/>
    </location>
</feature>
<dbReference type="PANTHER" id="PTHR23028:SF53">
    <property type="entry name" value="ACYL_TRANSF_3 DOMAIN-CONTAINING PROTEIN"/>
    <property type="match status" value="1"/>
</dbReference>
<feature type="transmembrane region" description="Helical" evidence="9">
    <location>
        <begin position="252"/>
        <end position="271"/>
    </location>
</feature>
<comment type="caution">
    <text evidence="12">The sequence shown here is derived from an EMBL/GenBank/DDBJ whole genome shotgun (WGS) entry which is preliminary data.</text>
</comment>
<protein>
    <submittedName>
        <fullName evidence="12">Acyltransferase family protein</fullName>
    </submittedName>
</protein>
<keyword evidence="4 9" id="KW-0812">Transmembrane</keyword>
<keyword evidence="2" id="KW-1003">Cell membrane</keyword>
<evidence type="ECO:0000256" key="2">
    <source>
        <dbReference type="ARBA" id="ARBA00022475"/>
    </source>
</evidence>
<evidence type="ECO:0000259" key="10">
    <source>
        <dbReference type="Pfam" id="PF01757"/>
    </source>
</evidence>
<dbReference type="SUPFAM" id="SSF52266">
    <property type="entry name" value="SGNH hydrolase"/>
    <property type="match status" value="1"/>
</dbReference>
<feature type="transmembrane region" description="Helical" evidence="9">
    <location>
        <begin position="147"/>
        <end position="168"/>
    </location>
</feature>
<dbReference type="InterPro" id="IPR002656">
    <property type="entry name" value="Acyl_transf_3_dom"/>
</dbReference>
<feature type="transmembrane region" description="Helical" evidence="9">
    <location>
        <begin position="315"/>
        <end position="334"/>
    </location>
</feature>
<sequence length="751" mass="78755">MVPAQRAAGDDAMPDAAFESTPFESEVLPSATVDPVPPGPVEDASVTGAPADDSVAPDVAEPPVAEPADTEPAVADAAVAEPPVAEAAVTGPLDTARSSVAEGQLFSRPKTSGVHAGHRYSPALDGIRAISVIAILLYHGGVALPGGFLGVDVFFVLSGYLITSLLLMEHDRTGGLHLKNFWIRRARRLLPALVLMVAAVLVLFPMLGVEWPPSTRGDALAVLLYVSNWWFVLRGESYAQAFEDPSPFQHTWSLAIEEQWYVLLPLVLVVMFRSKAGRRALGWLLAVAALGSAALMAAVQSTSDGSRAYYGTDTRLQGLLVGAALACLVASPIGRKLVNKAIVGVLGWVALAGLAVAFMVAAQADPQMYQGGFLVLSVVAALVVASVVGTSRVSPNALLSWQPLVVIGVLSYGLYLWHWPIYLVLSPERTGIDGIPLLIVRIALTALVSIASFIIVERPLRIGSPPNSLASPQVAGPIAAAALVAALVGVAVPGVAGIKEKSADSVDSLAAVAADQTQGGSGANKILLVGDSNALSLFAAVREDPGADVSLSIATRFGCGVVPYTASVEGKPLSPEQPLCTDWSATREMEIEAAAPSVGVLFSGSWEQYDRWIGGRTVPYTSPQWQEATTADYVQVLREILKYSPRAAVVLNHCHEVPDTGLPAATMFAAGRYPPVLNDAKRVAATNAAAMKAAATLGGKVTVIDPNPFLCRTGYSNELNGVTLRTDGLHLTTAGGKLVWNWLRPQLITVR</sequence>
<dbReference type="Proteomes" id="UP001501676">
    <property type="component" value="Unassembled WGS sequence"/>
</dbReference>
<feature type="transmembrane region" description="Helical" evidence="9">
    <location>
        <begin position="368"/>
        <end position="389"/>
    </location>
</feature>
<reference evidence="13" key="1">
    <citation type="journal article" date="2019" name="Int. J. Syst. Evol. Microbiol.">
        <title>The Global Catalogue of Microorganisms (GCM) 10K type strain sequencing project: providing services to taxonomists for standard genome sequencing and annotation.</title>
        <authorList>
            <consortium name="The Broad Institute Genomics Platform"/>
            <consortium name="The Broad Institute Genome Sequencing Center for Infectious Disease"/>
            <person name="Wu L."/>
            <person name="Ma J."/>
        </authorList>
    </citation>
    <scope>NUCLEOTIDE SEQUENCE [LARGE SCALE GENOMIC DNA]</scope>
    <source>
        <strain evidence="13">JCM 9458</strain>
    </source>
</reference>
<keyword evidence="6 9" id="KW-0472">Membrane</keyword>
<keyword evidence="3" id="KW-0808">Transferase</keyword>
<dbReference type="Pfam" id="PF19040">
    <property type="entry name" value="SGNH"/>
    <property type="match status" value="1"/>
</dbReference>
<feature type="compositionally biased region" description="Low complexity" evidence="8">
    <location>
        <begin position="49"/>
        <end position="74"/>
    </location>
</feature>
<dbReference type="Pfam" id="PF01757">
    <property type="entry name" value="Acyl_transf_3"/>
    <property type="match status" value="1"/>
</dbReference>
<keyword evidence="7 12" id="KW-0012">Acyltransferase</keyword>
<evidence type="ECO:0000256" key="6">
    <source>
        <dbReference type="ARBA" id="ARBA00023136"/>
    </source>
</evidence>
<dbReference type="InterPro" id="IPR036514">
    <property type="entry name" value="SGNH_hydro_sf"/>
</dbReference>
<dbReference type="InterPro" id="IPR043968">
    <property type="entry name" value="SGNH"/>
</dbReference>
<comment type="subcellular location">
    <subcellularLocation>
        <location evidence="1">Cell membrane</location>
        <topology evidence="1">Multi-pass membrane protein</topology>
    </subcellularLocation>
</comment>
<proteinExistence type="predicted"/>
<gene>
    <name evidence="12" type="ORF">GCM10020369_76660</name>
</gene>
<feature type="region of interest" description="Disordered" evidence="8">
    <location>
        <begin position="1"/>
        <end position="74"/>
    </location>
</feature>
<evidence type="ECO:0000256" key="4">
    <source>
        <dbReference type="ARBA" id="ARBA00022692"/>
    </source>
</evidence>
<feature type="transmembrane region" description="Helical" evidence="9">
    <location>
        <begin position="189"/>
        <end position="207"/>
    </location>
</feature>
<dbReference type="GO" id="GO:0016746">
    <property type="term" value="F:acyltransferase activity"/>
    <property type="evidence" value="ECO:0007669"/>
    <property type="project" value="UniProtKB-KW"/>
</dbReference>
<feature type="transmembrane region" description="Helical" evidence="9">
    <location>
        <begin position="401"/>
        <end position="418"/>
    </location>
</feature>
<evidence type="ECO:0000313" key="13">
    <source>
        <dbReference type="Proteomes" id="UP001501676"/>
    </source>
</evidence>
<organism evidence="12 13">
    <name type="scientific">Cryptosporangium minutisporangium</name>
    <dbReference type="NCBI Taxonomy" id="113569"/>
    <lineage>
        <taxon>Bacteria</taxon>
        <taxon>Bacillati</taxon>
        <taxon>Actinomycetota</taxon>
        <taxon>Actinomycetes</taxon>
        <taxon>Cryptosporangiales</taxon>
        <taxon>Cryptosporangiaceae</taxon>
        <taxon>Cryptosporangium</taxon>
    </lineage>
</organism>